<protein>
    <recommendedName>
        <fullName evidence="1">At2g35280-like TPR domain-containing protein</fullName>
    </recommendedName>
</protein>
<dbReference type="InterPro" id="IPR040338">
    <property type="entry name" value="At1g67623-like"/>
</dbReference>
<dbReference type="Proteomes" id="UP001177140">
    <property type="component" value="Unassembled WGS sequence"/>
</dbReference>
<reference evidence="2" key="1">
    <citation type="submission" date="2022-03" db="EMBL/GenBank/DDBJ databases">
        <title>A functionally conserved STORR gene fusion in Papaver species that diverged 16.8 million years ago.</title>
        <authorList>
            <person name="Catania T."/>
        </authorList>
    </citation>
    <scope>NUCLEOTIDE SEQUENCE</scope>
    <source>
        <strain evidence="2">S-191538</strain>
    </source>
</reference>
<dbReference type="InterPro" id="IPR057136">
    <property type="entry name" value="At2g35280_TPR_dom"/>
</dbReference>
<sequence length="185" mass="20514">MERKNGFWSDSKINSNSSAKAIISDTSNNREGTTMINSIPHEVVTEILAKVASASLVDHFNANKSCKLFHEAGCDNFILRHASVQELPIIQWCPNKSKVSSTFLKQCEESQNPEVLYRKGMELLHKAANLGHVVAAYVLGIILLDDAGDDQEVLRGKQLLSRSLTREKCTRKRSRSGGEIEECGL</sequence>
<evidence type="ECO:0000313" key="2">
    <source>
        <dbReference type="EMBL" id="MCL7048696.1"/>
    </source>
</evidence>
<evidence type="ECO:0000259" key="1">
    <source>
        <dbReference type="Pfam" id="PF23310"/>
    </source>
</evidence>
<dbReference type="Pfam" id="PF23310">
    <property type="entry name" value="TPR_27"/>
    <property type="match status" value="1"/>
</dbReference>
<gene>
    <name evidence="2" type="ORF">MKW94_012283</name>
</gene>
<dbReference type="EMBL" id="JAJJMA010307458">
    <property type="protein sequence ID" value="MCL7048696.1"/>
    <property type="molecule type" value="Genomic_DNA"/>
</dbReference>
<comment type="caution">
    <text evidence="2">The sequence shown here is derived from an EMBL/GenBank/DDBJ whole genome shotgun (WGS) entry which is preliminary data.</text>
</comment>
<dbReference type="PANTHER" id="PTHR33784">
    <property type="entry name" value="OS05G0482100 PROTEIN"/>
    <property type="match status" value="1"/>
</dbReference>
<dbReference type="AlphaFoldDB" id="A0AA41VWA9"/>
<accession>A0AA41VWA9</accession>
<dbReference type="PANTHER" id="PTHR33784:SF10">
    <property type="entry name" value="F-BOX PROTEIN"/>
    <property type="match status" value="1"/>
</dbReference>
<proteinExistence type="predicted"/>
<organism evidence="2 3">
    <name type="scientific">Papaver nudicaule</name>
    <name type="common">Iceland poppy</name>
    <dbReference type="NCBI Taxonomy" id="74823"/>
    <lineage>
        <taxon>Eukaryota</taxon>
        <taxon>Viridiplantae</taxon>
        <taxon>Streptophyta</taxon>
        <taxon>Embryophyta</taxon>
        <taxon>Tracheophyta</taxon>
        <taxon>Spermatophyta</taxon>
        <taxon>Magnoliopsida</taxon>
        <taxon>Ranunculales</taxon>
        <taxon>Papaveraceae</taxon>
        <taxon>Papaveroideae</taxon>
        <taxon>Papaver</taxon>
    </lineage>
</organism>
<evidence type="ECO:0000313" key="3">
    <source>
        <dbReference type="Proteomes" id="UP001177140"/>
    </source>
</evidence>
<keyword evidence="3" id="KW-1185">Reference proteome</keyword>
<feature type="domain" description="At2g35280-like TPR" evidence="1">
    <location>
        <begin position="87"/>
        <end position="172"/>
    </location>
</feature>
<name>A0AA41VWA9_PAPNU</name>